<evidence type="ECO:0000313" key="2">
    <source>
        <dbReference type="EMBL" id="MDT0567936.1"/>
    </source>
</evidence>
<accession>A0ABU2YVD0</accession>
<sequence>MSELDRTGDELPLLPDDLEIYRIIAEGGDLPSGQNVDRLVALRLVDPDPYRPGKYVPHDPRAVAKALTAAALRDLSQLTDRMSHIPALERLAEHFDPHRLYGGPSSEYLATAEQMNARLGETTTAAATEIITLQPSEPADRDPAILRLGIERTRAALARGILVRSLYHRSAYEHPQTQQYVGQMAADGADVRASGAPGPRMVIIDGRHLFIDNHVLEDAEPNSGWHVFDRSAVAWARAVFHHFWDQATRWQDLSKPADRRALTERQQRILRELDAGYSQQQVGPRIGLSERAVAKELAAIREGLGLRSTYQVMAWWGRASTVESS</sequence>
<dbReference type="InterPro" id="IPR051797">
    <property type="entry name" value="TrmB-like"/>
</dbReference>
<dbReference type="PANTHER" id="PTHR34293">
    <property type="entry name" value="HTH-TYPE TRANSCRIPTIONAL REGULATOR TRMBL2"/>
    <property type="match status" value="1"/>
</dbReference>
<name>A0ABU2YVD0_9ACTN</name>
<organism evidence="2 3">
    <name type="scientific">Streptomyces gottesmaniae</name>
    <dbReference type="NCBI Taxonomy" id="3075518"/>
    <lineage>
        <taxon>Bacteria</taxon>
        <taxon>Bacillati</taxon>
        <taxon>Actinomycetota</taxon>
        <taxon>Actinomycetes</taxon>
        <taxon>Kitasatosporales</taxon>
        <taxon>Streptomycetaceae</taxon>
        <taxon>Streptomyces</taxon>
    </lineage>
</organism>
<evidence type="ECO:0000313" key="3">
    <source>
        <dbReference type="Proteomes" id="UP001180737"/>
    </source>
</evidence>
<feature type="domain" description="HTH luxR-type" evidence="1">
    <location>
        <begin position="259"/>
        <end position="316"/>
    </location>
</feature>
<keyword evidence="3" id="KW-1185">Reference proteome</keyword>
<evidence type="ECO:0000259" key="1">
    <source>
        <dbReference type="SMART" id="SM00421"/>
    </source>
</evidence>
<dbReference type="RefSeq" id="WP_052146371.1">
    <property type="nucleotide sequence ID" value="NZ_JAVRFJ010000007.1"/>
</dbReference>
<dbReference type="InterPro" id="IPR036388">
    <property type="entry name" value="WH-like_DNA-bd_sf"/>
</dbReference>
<comment type="caution">
    <text evidence="2">The sequence shown here is derived from an EMBL/GenBank/DDBJ whole genome shotgun (WGS) entry which is preliminary data.</text>
</comment>
<dbReference type="PANTHER" id="PTHR34293:SF1">
    <property type="entry name" value="HTH-TYPE TRANSCRIPTIONAL REGULATOR TRMBL2"/>
    <property type="match status" value="1"/>
</dbReference>
<dbReference type="InterPro" id="IPR016032">
    <property type="entry name" value="Sig_transdc_resp-reg_C-effctor"/>
</dbReference>
<dbReference type="InterPro" id="IPR000792">
    <property type="entry name" value="Tscrpt_reg_LuxR_C"/>
</dbReference>
<gene>
    <name evidence="2" type="ORF">RM704_10710</name>
</gene>
<dbReference type="Proteomes" id="UP001180737">
    <property type="component" value="Unassembled WGS sequence"/>
</dbReference>
<proteinExistence type="predicted"/>
<dbReference type="Gene3D" id="1.10.10.10">
    <property type="entry name" value="Winged helix-like DNA-binding domain superfamily/Winged helix DNA-binding domain"/>
    <property type="match status" value="1"/>
</dbReference>
<protein>
    <recommendedName>
        <fullName evidence="1">HTH luxR-type domain-containing protein</fullName>
    </recommendedName>
</protein>
<dbReference type="EMBL" id="JAVRFJ010000007">
    <property type="protein sequence ID" value="MDT0567936.1"/>
    <property type="molecule type" value="Genomic_DNA"/>
</dbReference>
<reference evidence="2" key="1">
    <citation type="submission" date="2024-05" db="EMBL/GenBank/DDBJ databases">
        <title>30 novel species of actinomycetes from the DSMZ collection.</title>
        <authorList>
            <person name="Nouioui I."/>
        </authorList>
    </citation>
    <scope>NUCLEOTIDE SEQUENCE</scope>
    <source>
        <strain evidence="2">DSM 3412</strain>
    </source>
</reference>
<dbReference type="SUPFAM" id="SSF46894">
    <property type="entry name" value="C-terminal effector domain of the bipartite response regulators"/>
    <property type="match status" value="1"/>
</dbReference>
<dbReference type="SMART" id="SM00421">
    <property type="entry name" value="HTH_LUXR"/>
    <property type="match status" value="1"/>
</dbReference>